<evidence type="ECO:0000313" key="2">
    <source>
        <dbReference type="EMBL" id="KAF0902112.1"/>
    </source>
</evidence>
<protein>
    <submittedName>
        <fullName evidence="2">Uncharacterized protein</fullName>
    </submittedName>
</protein>
<evidence type="ECO:0000256" key="1">
    <source>
        <dbReference type="SAM" id="MobiDB-lite"/>
    </source>
</evidence>
<sequence>MTQYSFLSTTSPSSSSAITSYTVRRFVTMGLLPHGLYRSCSHPPCRATGCSGRRNGDTPSSLHQGLSGRERRGSEPGDK</sequence>
<reference evidence="2 3" key="1">
    <citation type="submission" date="2019-11" db="EMBL/GenBank/DDBJ databases">
        <title>Whole genome sequence of Oryza granulata.</title>
        <authorList>
            <person name="Li W."/>
        </authorList>
    </citation>
    <scope>NUCLEOTIDE SEQUENCE [LARGE SCALE GENOMIC DNA]</scope>
    <source>
        <strain evidence="3">cv. Menghai</strain>
        <tissue evidence="2">Leaf</tissue>
    </source>
</reference>
<dbReference type="AlphaFoldDB" id="A0A6G1CPM1"/>
<accession>A0A6G1CPM1</accession>
<comment type="caution">
    <text evidence="2">The sequence shown here is derived from an EMBL/GenBank/DDBJ whole genome shotgun (WGS) entry which is preliminary data.</text>
</comment>
<keyword evidence="3" id="KW-1185">Reference proteome</keyword>
<proteinExistence type="predicted"/>
<organism evidence="2 3">
    <name type="scientific">Oryza meyeriana var. granulata</name>
    <dbReference type="NCBI Taxonomy" id="110450"/>
    <lineage>
        <taxon>Eukaryota</taxon>
        <taxon>Viridiplantae</taxon>
        <taxon>Streptophyta</taxon>
        <taxon>Embryophyta</taxon>
        <taxon>Tracheophyta</taxon>
        <taxon>Spermatophyta</taxon>
        <taxon>Magnoliopsida</taxon>
        <taxon>Liliopsida</taxon>
        <taxon>Poales</taxon>
        <taxon>Poaceae</taxon>
        <taxon>BOP clade</taxon>
        <taxon>Oryzoideae</taxon>
        <taxon>Oryzeae</taxon>
        <taxon>Oryzinae</taxon>
        <taxon>Oryza</taxon>
        <taxon>Oryza meyeriana</taxon>
    </lineage>
</organism>
<feature type="region of interest" description="Disordered" evidence="1">
    <location>
        <begin position="47"/>
        <end position="79"/>
    </location>
</feature>
<gene>
    <name evidence="2" type="ORF">E2562_012880</name>
</gene>
<evidence type="ECO:0000313" key="3">
    <source>
        <dbReference type="Proteomes" id="UP000479710"/>
    </source>
</evidence>
<name>A0A6G1CPM1_9ORYZ</name>
<dbReference type="EMBL" id="SPHZ02000008">
    <property type="protein sequence ID" value="KAF0902112.1"/>
    <property type="molecule type" value="Genomic_DNA"/>
</dbReference>
<feature type="compositionally biased region" description="Basic and acidic residues" evidence="1">
    <location>
        <begin position="68"/>
        <end position="79"/>
    </location>
</feature>
<dbReference type="Proteomes" id="UP000479710">
    <property type="component" value="Unassembled WGS sequence"/>
</dbReference>